<feature type="compositionally biased region" description="Low complexity" evidence="1">
    <location>
        <begin position="69"/>
        <end position="83"/>
    </location>
</feature>
<comment type="caution">
    <text evidence="2">The sequence shown here is derived from an EMBL/GenBank/DDBJ whole genome shotgun (WGS) entry which is preliminary data.</text>
</comment>
<dbReference type="EMBL" id="CAVMBE010000009">
    <property type="protein sequence ID" value="CAK3882679.1"/>
    <property type="molecule type" value="Genomic_DNA"/>
</dbReference>
<evidence type="ECO:0000313" key="3">
    <source>
        <dbReference type="Proteomes" id="UP001296104"/>
    </source>
</evidence>
<proteinExistence type="predicted"/>
<protein>
    <submittedName>
        <fullName evidence="2">Uncharacterized protein</fullName>
    </submittedName>
</protein>
<feature type="compositionally biased region" description="Polar residues" evidence="1">
    <location>
        <begin position="1"/>
        <end position="12"/>
    </location>
</feature>
<reference evidence="2" key="1">
    <citation type="submission" date="2023-11" db="EMBL/GenBank/DDBJ databases">
        <authorList>
            <person name="Alioto T."/>
            <person name="Alioto T."/>
            <person name="Gomez Garrido J."/>
        </authorList>
    </citation>
    <scope>NUCLEOTIDE SEQUENCE</scope>
</reference>
<feature type="region of interest" description="Disordered" evidence="1">
    <location>
        <begin position="1"/>
        <end position="143"/>
    </location>
</feature>
<evidence type="ECO:0000256" key="1">
    <source>
        <dbReference type="SAM" id="MobiDB-lite"/>
    </source>
</evidence>
<accession>A0AAI8YUE5</accession>
<gene>
    <name evidence="2" type="ORF">LECACI_7A002172</name>
</gene>
<feature type="compositionally biased region" description="Polar residues" evidence="1">
    <location>
        <begin position="19"/>
        <end position="28"/>
    </location>
</feature>
<feature type="compositionally biased region" description="Low complexity" evidence="1">
    <location>
        <begin position="45"/>
        <end position="54"/>
    </location>
</feature>
<dbReference type="Proteomes" id="UP001296104">
    <property type="component" value="Unassembled WGS sequence"/>
</dbReference>
<keyword evidence="3" id="KW-1185">Reference proteome</keyword>
<name>A0AAI8YUE5_9PEZI</name>
<sequence length="167" mass="17100">MSSQSNAWQTARGNRHSSSRTPQTRSGTASPSQPNAPSQPPPSSKPQEPKQQAPAPAPAPSGNVWAQRSAQQSAAAASSAGSNGPPPPPALPLLQEEPSVNGFNSAEVRAFLSREPAPPAAYKPQDGPGSNSRASGGVWGAKTNHMASGQPFFVQLSKQVAAFQEGG</sequence>
<organism evidence="2 3">
    <name type="scientific">Lecanosticta acicola</name>
    <dbReference type="NCBI Taxonomy" id="111012"/>
    <lineage>
        <taxon>Eukaryota</taxon>
        <taxon>Fungi</taxon>
        <taxon>Dikarya</taxon>
        <taxon>Ascomycota</taxon>
        <taxon>Pezizomycotina</taxon>
        <taxon>Dothideomycetes</taxon>
        <taxon>Dothideomycetidae</taxon>
        <taxon>Mycosphaerellales</taxon>
        <taxon>Mycosphaerellaceae</taxon>
        <taxon>Lecanosticta</taxon>
    </lineage>
</organism>
<dbReference type="AlphaFoldDB" id="A0AAI8YUE5"/>
<evidence type="ECO:0000313" key="2">
    <source>
        <dbReference type="EMBL" id="CAK3882679.1"/>
    </source>
</evidence>